<feature type="repeat" description="ANK" evidence="8">
    <location>
        <begin position="128"/>
        <end position="160"/>
    </location>
</feature>
<dbReference type="Pfam" id="PF12796">
    <property type="entry name" value="Ank_2"/>
    <property type="match status" value="1"/>
</dbReference>
<comment type="subcellular location">
    <subcellularLocation>
        <location evidence="1">Target cell membrane</location>
    </subcellularLocation>
</comment>
<dbReference type="SMART" id="SM00248">
    <property type="entry name" value="ANK"/>
    <property type="match status" value="3"/>
</dbReference>
<reference evidence="10" key="1">
    <citation type="submission" date="2025-08" db="UniProtKB">
        <authorList>
            <consortium name="RefSeq"/>
        </authorList>
    </citation>
    <scope>IDENTIFICATION</scope>
</reference>
<keyword evidence="5" id="KW-0638">Presynaptic neurotoxin</keyword>
<dbReference type="KEGG" id="goe:100903068"/>
<evidence type="ECO:0000256" key="5">
    <source>
        <dbReference type="ARBA" id="ARBA00023028"/>
    </source>
</evidence>
<keyword evidence="9" id="KW-1185">Reference proteome</keyword>
<keyword evidence="6 8" id="KW-0040">ANK repeat</keyword>
<dbReference type="GO" id="GO:0006887">
    <property type="term" value="P:exocytosis"/>
    <property type="evidence" value="ECO:0007669"/>
    <property type="project" value="UniProtKB-KW"/>
</dbReference>
<evidence type="ECO:0000313" key="9">
    <source>
        <dbReference type="Proteomes" id="UP000694867"/>
    </source>
</evidence>
<evidence type="ECO:0000313" key="10">
    <source>
        <dbReference type="RefSeq" id="XP_003740848.1"/>
    </source>
</evidence>
<proteinExistence type="predicted"/>
<evidence type="ECO:0000256" key="7">
    <source>
        <dbReference type="ARBA" id="ARBA00023298"/>
    </source>
</evidence>
<dbReference type="SUPFAM" id="SSF48403">
    <property type="entry name" value="Ankyrin repeat"/>
    <property type="match status" value="1"/>
</dbReference>
<dbReference type="InterPro" id="IPR002110">
    <property type="entry name" value="Ankyrin_rpt"/>
</dbReference>
<evidence type="ECO:0000256" key="3">
    <source>
        <dbReference type="ARBA" id="ARBA00022537"/>
    </source>
</evidence>
<keyword evidence="3" id="KW-1052">Target cell membrane</keyword>
<dbReference type="AlphaFoldDB" id="A0AAJ6VW30"/>
<keyword evidence="2" id="KW-0268">Exocytosis</keyword>
<evidence type="ECO:0000256" key="1">
    <source>
        <dbReference type="ARBA" id="ARBA00004175"/>
    </source>
</evidence>
<keyword evidence="5" id="KW-0800">Toxin</keyword>
<sequence>MASSAMTAHICPEVYNLQGLNGVQSTNGVFNGANDKAAITTFLKPVTVLTNLQRGNVPTQTPMNLILRCIHQLVAQGDIPKEPFAESRIELCDSEGLTPLMWAAFHGQLLSVRKLLLQRVNVNAQGFQGQSALLFAACRGHTCVVKELVAHGADINHADCDGCTALMYAASGDHAETCKELLLAGASVFDLNEFMDTAYDLAAAGPSEHVLEVFENHLFNLFD</sequence>
<keyword evidence="7" id="KW-1053">Target membrane</keyword>
<dbReference type="Proteomes" id="UP000694867">
    <property type="component" value="Unplaced"/>
</dbReference>
<name>A0AAJ6VW30_9ACAR</name>
<evidence type="ECO:0000256" key="6">
    <source>
        <dbReference type="ARBA" id="ARBA00023043"/>
    </source>
</evidence>
<dbReference type="PANTHER" id="PTHR24171">
    <property type="entry name" value="ANKYRIN REPEAT DOMAIN-CONTAINING PROTEIN 39-RELATED"/>
    <property type="match status" value="1"/>
</dbReference>
<evidence type="ECO:0000256" key="8">
    <source>
        <dbReference type="PROSITE-ProRule" id="PRU00023"/>
    </source>
</evidence>
<dbReference type="GO" id="GO:0044218">
    <property type="term" value="C:other organism cell membrane"/>
    <property type="evidence" value="ECO:0007669"/>
    <property type="project" value="UniProtKB-KW"/>
</dbReference>
<feature type="repeat" description="ANK" evidence="8">
    <location>
        <begin position="161"/>
        <end position="193"/>
    </location>
</feature>
<keyword evidence="7" id="KW-0472">Membrane</keyword>
<organism evidence="9 10">
    <name type="scientific">Galendromus occidentalis</name>
    <name type="common">western predatory mite</name>
    <dbReference type="NCBI Taxonomy" id="34638"/>
    <lineage>
        <taxon>Eukaryota</taxon>
        <taxon>Metazoa</taxon>
        <taxon>Ecdysozoa</taxon>
        <taxon>Arthropoda</taxon>
        <taxon>Chelicerata</taxon>
        <taxon>Arachnida</taxon>
        <taxon>Acari</taxon>
        <taxon>Parasitiformes</taxon>
        <taxon>Mesostigmata</taxon>
        <taxon>Gamasina</taxon>
        <taxon>Phytoseioidea</taxon>
        <taxon>Phytoseiidae</taxon>
        <taxon>Typhlodrominae</taxon>
        <taxon>Galendromus</taxon>
    </lineage>
</organism>
<dbReference type="PROSITE" id="PS50297">
    <property type="entry name" value="ANK_REP_REGION"/>
    <property type="match status" value="1"/>
</dbReference>
<accession>A0AAJ6VW30</accession>
<evidence type="ECO:0000256" key="4">
    <source>
        <dbReference type="ARBA" id="ARBA00022737"/>
    </source>
</evidence>
<gene>
    <name evidence="10" type="primary">LOC100903068</name>
</gene>
<keyword evidence="4" id="KW-0677">Repeat</keyword>
<dbReference type="GeneID" id="100903068"/>
<dbReference type="Gene3D" id="1.25.40.20">
    <property type="entry name" value="Ankyrin repeat-containing domain"/>
    <property type="match status" value="1"/>
</dbReference>
<protein>
    <submittedName>
        <fullName evidence="10">Ankyrin repeat family A protein 2</fullName>
    </submittedName>
</protein>
<dbReference type="GO" id="GO:0044231">
    <property type="term" value="C:host cell presynaptic membrane"/>
    <property type="evidence" value="ECO:0007669"/>
    <property type="project" value="UniProtKB-KW"/>
</dbReference>
<feature type="repeat" description="ANK" evidence="8">
    <location>
        <begin position="95"/>
        <end position="127"/>
    </location>
</feature>
<dbReference type="RefSeq" id="XP_003740848.1">
    <property type="nucleotide sequence ID" value="XM_003740800.1"/>
</dbReference>
<evidence type="ECO:0000256" key="2">
    <source>
        <dbReference type="ARBA" id="ARBA00022483"/>
    </source>
</evidence>
<dbReference type="PROSITE" id="PS50088">
    <property type="entry name" value="ANK_REPEAT"/>
    <property type="match status" value="3"/>
</dbReference>
<dbReference type="InterPro" id="IPR036770">
    <property type="entry name" value="Ankyrin_rpt-contain_sf"/>
</dbReference>
<keyword evidence="5" id="KW-0528">Neurotoxin</keyword>